<evidence type="ECO:0000313" key="10">
    <source>
        <dbReference type="Proteomes" id="UP001301958"/>
    </source>
</evidence>
<dbReference type="AlphaFoldDB" id="A0AAN6YN16"/>
<feature type="domain" description="Rhodopsin" evidence="8">
    <location>
        <begin position="45"/>
        <end position="291"/>
    </location>
</feature>
<gene>
    <name evidence="9" type="ORF">QBC38DRAFT_513072</name>
</gene>
<evidence type="ECO:0000256" key="5">
    <source>
        <dbReference type="ARBA" id="ARBA00038359"/>
    </source>
</evidence>
<evidence type="ECO:0000313" key="9">
    <source>
        <dbReference type="EMBL" id="KAK4222274.1"/>
    </source>
</evidence>
<keyword evidence="4 7" id="KW-0472">Membrane</keyword>
<evidence type="ECO:0000256" key="1">
    <source>
        <dbReference type="ARBA" id="ARBA00004141"/>
    </source>
</evidence>
<organism evidence="9 10">
    <name type="scientific">Podospora fimiseda</name>
    <dbReference type="NCBI Taxonomy" id="252190"/>
    <lineage>
        <taxon>Eukaryota</taxon>
        <taxon>Fungi</taxon>
        <taxon>Dikarya</taxon>
        <taxon>Ascomycota</taxon>
        <taxon>Pezizomycotina</taxon>
        <taxon>Sordariomycetes</taxon>
        <taxon>Sordariomycetidae</taxon>
        <taxon>Sordariales</taxon>
        <taxon>Podosporaceae</taxon>
        <taxon>Podospora</taxon>
    </lineage>
</organism>
<feature type="transmembrane region" description="Helical" evidence="7">
    <location>
        <begin position="59"/>
        <end position="80"/>
    </location>
</feature>
<dbReference type="EMBL" id="MU865481">
    <property type="protein sequence ID" value="KAK4222274.1"/>
    <property type="molecule type" value="Genomic_DNA"/>
</dbReference>
<proteinExistence type="inferred from homology"/>
<protein>
    <recommendedName>
        <fullName evidence="8">Rhodopsin domain-containing protein</fullName>
    </recommendedName>
</protein>
<evidence type="ECO:0000256" key="4">
    <source>
        <dbReference type="ARBA" id="ARBA00023136"/>
    </source>
</evidence>
<feature type="region of interest" description="Disordered" evidence="6">
    <location>
        <begin position="300"/>
        <end position="332"/>
    </location>
</feature>
<dbReference type="PANTHER" id="PTHR33048:SF47">
    <property type="entry name" value="INTEGRAL MEMBRANE PROTEIN-RELATED"/>
    <property type="match status" value="1"/>
</dbReference>
<keyword evidence="2 7" id="KW-0812">Transmembrane</keyword>
<evidence type="ECO:0000256" key="7">
    <source>
        <dbReference type="SAM" id="Phobius"/>
    </source>
</evidence>
<feature type="transmembrane region" description="Helical" evidence="7">
    <location>
        <begin position="112"/>
        <end position="135"/>
    </location>
</feature>
<feature type="transmembrane region" description="Helical" evidence="7">
    <location>
        <begin position="147"/>
        <end position="170"/>
    </location>
</feature>
<feature type="transmembrane region" description="Helical" evidence="7">
    <location>
        <begin position="28"/>
        <end position="47"/>
    </location>
</feature>
<keyword evidence="3 7" id="KW-1133">Transmembrane helix</keyword>
<dbReference type="GO" id="GO:0016020">
    <property type="term" value="C:membrane"/>
    <property type="evidence" value="ECO:0007669"/>
    <property type="project" value="UniProtKB-SubCell"/>
</dbReference>
<dbReference type="InterPro" id="IPR049326">
    <property type="entry name" value="Rhodopsin_dom_fungi"/>
</dbReference>
<evidence type="ECO:0000256" key="6">
    <source>
        <dbReference type="SAM" id="MobiDB-lite"/>
    </source>
</evidence>
<dbReference type="Pfam" id="PF20684">
    <property type="entry name" value="Fung_rhodopsin"/>
    <property type="match status" value="1"/>
</dbReference>
<evidence type="ECO:0000256" key="3">
    <source>
        <dbReference type="ARBA" id="ARBA00022989"/>
    </source>
</evidence>
<dbReference type="PANTHER" id="PTHR33048">
    <property type="entry name" value="PTH11-LIKE INTEGRAL MEMBRANE PROTEIN (AFU_ORTHOLOGUE AFUA_5G11245)"/>
    <property type="match status" value="1"/>
</dbReference>
<evidence type="ECO:0000256" key="2">
    <source>
        <dbReference type="ARBA" id="ARBA00022692"/>
    </source>
</evidence>
<accession>A0AAN6YN16</accession>
<comment type="subcellular location">
    <subcellularLocation>
        <location evidence="1">Membrane</location>
        <topology evidence="1">Multi-pass membrane protein</topology>
    </subcellularLocation>
</comment>
<feature type="transmembrane region" description="Helical" evidence="7">
    <location>
        <begin position="190"/>
        <end position="212"/>
    </location>
</feature>
<evidence type="ECO:0000259" key="8">
    <source>
        <dbReference type="Pfam" id="PF20684"/>
    </source>
</evidence>
<comment type="similarity">
    <text evidence="5">Belongs to the SAT4 family.</text>
</comment>
<comment type="caution">
    <text evidence="9">The sequence shown here is derived from an EMBL/GenBank/DDBJ whole genome shotgun (WGS) entry which is preliminary data.</text>
</comment>
<dbReference type="Proteomes" id="UP001301958">
    <property type="component" value="Unassembled WGS sequence"/>
</dbReference>
<sequence>MSTQTTPWDHLGDQSTSNLAHDSNVPEILSGVFTTLGFATIFVFLRLWTRARIVRSVGLADFMIILALITSAGMCAAMVYGRSETTETEHGMGRHYYDIDMERHLPSMMKGFWFSLLFYILSLAFTKISICLLYLTIFTLEWARKGAYAVLAIVVIHNTWATITTLTMCIPLHGVWDHSFEDKWCQPPNAWWVNTGLTIVTDFLICILPIPIVGPLKLPRRQKIVVVGIFAIGFFICIVSLIRLVILIKSNTSPDPDTTYNNTNLNHLTVLEVQTAIIVSCLMTLKPLVSKFFPNMLTPRDPASSSSDPSVVAGRGTPEAGAQLTIGSRPLRNNGGKPVDWIEAVVAGRQLQGIGGKGDDVILRDIDVEAGTGTGMGEKRKGSRDTIMELQRPAAVGMNSMSMYARGGTAGGSAASVRTEQELGPEVCARSLG</sequence>
<feature type="compositionally biased region" description="Low complexity" evidence="6">
    <location>
        <begin position="301"/>
        <end position="313"/>
    </location>
</feature>
<feature type="transmembrane region" description="Helical" evidence="7">
    <location>
        <begin position="224"/>
        <end position="248"/>
    </location>
</feature>
<reference evidence="9" key="1">
    <citation type="journal article" date="2023" name="Mol. Phylogenet. Evol.">
        <title>Genome-scale phylogeny and comparative genomics of the fungal order Sordariales.</title>
        <authorList>
            <person name="Hensen N."/>
            <person name="Bonometti L."/>
            <person name="Westerberg I."/>
            <person name="Brannstrom I.O."/>
            <person name="Guillou S."/>
            <person name="Cros-Aarteil S."/>
            <person name="Calhoun S."/>
            <person name="Haridas S."/>
            <person name="Kuo A."/>
            <person name="Mondo S."/>
            <person name="Pangilinan J."/>
            <person name="Riley R."/>
            <person name="LaButti K."/>
            <person name="Andreopoulos B."/>
            <person name="Lipzen A."/>
            <person name="Chen C."/>
            <person name="Yan M."/>
            <person name="Daum C."/>
            <person name="Ng V."/>
            <person name="Clum A."/>
            <person name="Steindorff A."/>
            <person name="Ohm R.A."/>
            <person name="Martin F."/>
            <person name="Silar P."/>
            <person name="Natvig D.O."/>
            <person name="Lalanne C."/>
            <person name="Gautier V."/>
            <person name="Ament-Velasquez S.L."/>
            <person name="Kruys A."/>
            <person name="Hutchinson M.I."/>
            <person name="Powell A.J."/>
            <person name="Barry K."/>
            <person name="Miller A.N."/>
            <person name="Grigoriev I.V."/>
            <person name="Debuchy R."/>
            <person name="Gladieux P."/>
            <person name="Hiltunen Thoren M."/>
            <person name="Johannesson H."/>
        </authorList>
    </citation>
    <scope>NUCLEOTIDE SEQUENCE</scope>
    <source>
        <strain evidence="9">CBS 990.96</strain>
    </source>
</reference>
<keyword evidence="10" id="KW-1185">Reference proteome</keyword>
<name>A0AAN6YN16_9PEZI</name>
<dbReference type="InterPro" id="IPR052337">
    <property type="entry name" value="SAT4-like"/>
</dbReference>
<reference evidence="9" key="2">
    <citation type="submission" date="2023-05" db="EMBL/GenBank/DDBJ databases">
        <authorList>
            <consortium name="Lawrence Berkeley National Laboratory"/>
            <person name="Steindorff A."/>
            <person name="Hensen N."/>
            <person name="Bonometti L."/>
            <person name="Westerberg I."/>
            <person name="Brannstrom I.O."/>
            <person name="Guillou S."/>
            <person name="Cros-Aarteil S."/>
            <person name="Calhoun S."/>
            <person name="Haridas S."/>
            <person name="Kuo A."/>
            <person name="Mondo S."/>
            <person name="Pangilinan J."/>
            <person name="Riley R."/>
            <person name="Labutti K."/>
            <person name="Andreopoulos B."/>
            <person name="Lipzen A."/>
            <person name="Chen C."/>
            <person name="Yanf M."/>
            <person name="Daum C."/>
            <person name="Ng V."/>
            <person name="Clum A."/>
            <person name="Ohm R."/>
            <person name="Martin F."/>
            <person name="Silar P."/>
            <person name="Natvig D."/>
            <person name="Lalanne C."/>
            <person name="Gautier V."/>
            <person name="Ament-Velasquez S.L."/>
            <person name="Kruys A."/>
            <person name="Hutchinson M.I."/>
            <person name="Powell A.J."/>
            <person name="Barry K."/>
            <person name="Miller A.N."/>
            <person name="Grigoriev I.V."/>
            <person name="Debuchy R."/>
            <person name="Gladieux P."/>
            <person name="Thoren M.H."/>
            <person name="Johannesson H."/>
        </authorList>
    </citation>
    <scope>NUCLEOTIDE SEQUENCE</scope>
    <source>
        <strain evidence="9">CBS 990.96</strain>
    </source>
</reference>